<keyword evidence="3" id="KW-0862">Zinc</keyword>
<dbReference type="PROSITE" id="PS50808">
    <property type="entry name" value="ZF_BED"/>
    <property type="match status" value="1"/>
</dbReference>
<evidence type="ECO:0000256" key="5">
    <source>
        <dbReference type="ARBA" id="ARBA00023163"/>
    </source>
</evidence>
<comment type="caution">
    <text evidence="10">The sequence shown here is derived from an EMBL/GenBank/DDBJ whole genome shotgun (WGS) entry which is preliminary data.</text>
</comment>
<feature type="region of interest" description="Disordered" evidence="8">
    <location>
        <begin position="363"/>
        <end position="452"/>
    </location>
</feature>
<feature type="compositionally biased region" description="Pro residues" evidence="8">
    <location>
        <begin position="387"/>
        <end position="404"/>
    </location>
</feature>
<dbReference type="PANTHER" id="PTHR46481">
    <property type="entry name" value="ZINC FINGER BED DOMAIN-CONTAINING PROTEIN 4"/>
    <property type="match status" value="1"/>
</dbReference>
<dbReference type="SUPFAM" id="SSF53098">
    <property type="entry name" value="Ribonuclease H-like"/>
    <property type="match status" value="1"/>
</dbReference>
<keyword evidence="7" id="KW-0175">Coiled coil</keyword>
<proteinExistence type="predicted"/>
<keyword evidence="2 6" id="KW-0863">Zinc-finger</keyword>
<dbReference type="InterPro" id="IPR003656">
    <property type="entry name" value="Znf_BED"/>
</dbReference>
<dbReference type="EMBL" id="BQNB010013485">
    <property type="protein sequence ID" value="GJT16564.1"/>
    <property type="molecule type" value="Genomic_DNA"/>
</dbReference>
<feature type="compositionally biased region" description="Basic and acidic residues" evidence="8">
    <location>
        <begin position="363"/>
        <end position="376"/>
    </location>
</feature>
<evidence type="ECO:0000256" key="3">
    <source>
        <dbReference type="ARBA" id="ARBA00022833"/>
    </source>
</evidence>
<feature type="compositionally biased region" description="Low complexity" evidence="8">
    <location>
        <begin position="405"/>
        <end position="418"/>
    </location>
</feature>
<evidence type="ECO:0000313" key="10">
    <source>
        <dbReference type="EMBL" id="GJT16564.1"/>
    </source>
</evidence>
<name>A0ABQ5BQQ3_9ASTR</name>
<evidence type="ECO:0000256" key="8">
    <source>
        <dbReference type="SAM" id="MobiDB-lite"/>
    </source>
</evidence>
<dbReference type="Proteomes" id="UP001151760">
    <property type="component" value="Unassembled WGS sequence"/>
</dbReference>
<dbReference type="InterPro" id="IPR052035">
    <property type="entry name" value="ZnF_BED_domain_contain"/>
</dbReference>
<evidence type="ECO:0000256" key="6">
    <source>
        <dbReference type="PROSITE-ProRule" id="PRU00027"/>
    </source>
</evidence>
<feature type="coiled-coil region" evidence="7">
    <location>
        <begin position="240"/>
        <end position="274"/>
    </location>
</feature>
<feature type="domain" description="BED-type" evidence="9">
    <location>
        <begin position="1014"/>
        <end position="1087"/>
    </location>
</feature>
<dbReference type="PANTHER" id="PTHR46481:SF7">
    <property type="entry name" value="ZINC FINGER BED DOMAIN-CONTAINING PROTEIN RICESLEEPER 2-LIKE"/>
    <property type="match status" value="1"/>
</dbReference>
<keyword evidence="11" id="KW-1185">Reference proteome</keyword>
<reference evidence="10" key="1">
    <citation type="journal article" date="2022" name="Int. J. Mol. Sci.">
        <title>Draft Genome of Tanacetum Coccineum: Genomic Comparison of Closely Related Tanacetum-Family Plants.</title>
        <authorList>
            <person name="Yamashiro T."/>
            <person name="Shiraishi A."/>
            <person name="Nakayama K."/>
            <person name="Satake H."/>
        </authorList>
    </citation>
    <scope>NUCLEOTIDE SEQUENCE</scope>
</reference>
<dbReference type="InterPro" id="IPR012337">
    <property type="entry name" value="RNaseH-like_sf"/>
</dbReference>
<protein>
    <submittedName>
        <fullName evidence="10">Monodehydroascorbate reductase</fullName>
    </submittedName>
</protein>
<evidence type="ECO:0000313" key="11">
    <source>
        <dbReference type="Proteomes" id="UP001151760"/>
    </source>
</evidence>
<evidence type="ECO:0000256" key="4">
    <source>
        <dbReference type="ARBA" id="ARBA00023015"/>
    </source>
</evidence>
<keyword evidence="5" id="KW-0804">Transcription</keyword>
<organism evidence="10 11">
    <name type="scientific">Tanacetum coccineum</name>
    <dbReference type="NCBI Taxonomy" id="301880"/>
    <lineage>
        <taxon>Eukaryota</taxon>
        <taxon>Viridiplantae</taxon>
        <taxon>Streptophyta</taxon>
        <taxon>Embryophyta</taxon>
        <taxon>Tracheophyta</taxon>
        <taxon>Spermatophyta</taxon>
        <taxon>Magnoliopsida</taxon>
        <taxon>eudicotyledons</taxon>
        <taxon>Gunneridae</taxon>
        <taxon>Pentapetalae</taxon>
        <taxon>asterids</taxon>
        <taxon>campanulids</taxon>
        <taxon>Asterales</taxon>
        <taxon>Asteraceae</taxon>
        <taxon>Asteroideae</taxon>
        <taxon>Anthemideae</taxon>
        <taxon>Anthemidinae</taxon>
        <taxon>Tanacetum</taxon>
    </lineage>
</organism>
<evidence type="ECO:0000256" key="2">
    <source>
        <dbReference type="ARBA" id="ARBA00022771"/>
    </source>
</evidence>
<evidence type="ECO:0000256" key="7">
    <source>
        <dbReference type="SAM" id="Coils"/>
    </source>
</evidence>
<sequence length="1346" mass="153647">MKNPLPCMSNWVKLIAKRNLIMRHLVKARLDQTLVNKLKTRQDHTLVNKLKARLDQTLVLLRIQPSHVVHAGPNLEHMNLEVSDTSPQPNPEQMDEEFTTMAYPNVQENLKLPTEGEVRLEEPASSAGTLSSMQNLDKELSFTNQFLAEKSQEDEPEKTNTEVEVQSMVTVPIHQDTSSVPLMTSLIIDLTVSQPASTTVQASIPTSTATVTTTTTTTTFPPPPPQPQQGVSNSIITQRIGELERCIADLVEENQTLEERLDKQGNRMHQLETQDLSGMIKEQIMEYMRTQEVDRKINETVKEAVTASVQYAMRAPLRARFKDLPTSDMKEILLQRMLEENYDKGHEDHKMAYEALQKSILRDESEQFDADKAEKPKKMKRKQDSPKTPPGSPPPPPPPPPPSGPSGASGTTGASDSAQDPLPPPSSTTTNQGDPSQGSHAPGSSKTAASTTYTAWTTTTSRFEPSASSIPEDVFMHEESDVEAQDLMSDDEDIGSRHIPKVNLNQEWFKPISEEERPATPEPAWSIPSSSLPVPINNWASVIASSYAPPPENSLLSQTGDIRGFIDWFCKKQGITELTTEHLEGPAYEVVKAFHPDVIHLQFQMEECHKLLTNQVDDGLLRHNVSRPLPLGGPPGQVTIQTEFFFNKDLEYLRFGNKGDRLALSITKIKAAHYPDAGLEQMVPDQMWIEEECMYDISATYGISHWWFKRQKFYIDRHSADTNRRAIEYTIAENDFKDLYPSDFEDLYLLNLQGHLNHLPPRDKKILSTAVNLWIRNLVIRKRVEDFQLGIESYQTQLNLTKPRWEATGLEFMHDYKILDSPRAVLFRDKYGMQMLMRFNKIHKFSDGTLQQIDEALDYRVKEFKVNKNNPGLNTSSGESFGTWKALLVEEYEKETTDFYGEPNDDIFSVASSTSCVDGKVRYEFPRSRQSRRDLPRDNSLVSVEVLRYDYKRSNVNKGIVRTEMELVLEHTQQGTSNEVSGKDLLQPTRSFLSDVETIGNEDKKRKRKAPTRKPKAECWKYFDQKFENDEDGVLIKMAYCKWCPAVFKADSQRHGTRHLNNHYPNCESNPDVEKLKKQKKLAFKKSIGEKDEGGTSSGTLETWKYDEKVIKESLIRLIVLAELPFKFVEHPAFIKFSSDMQPRFNMPSRFKIVRDVSKFYLEERKSLFNFLSKDSTTTSIHSHRGVDIGRALLECITGWGIKNVMTVTVDNIASNDKALEYLVENLPTKSVENLPVSNKFLISECPTRWNSTHDMLKTAIELKDAFFDYDFNNSCFARDLEETPKRADFEKCRKVLDIDKHLREWQANAHFKDMIVDMRKKSHDEVGIIAMGFKAFDRKWLYAME</sequence>
<dbReference type="SUPFAM" id="SSF57667">
    <property type="entry name" value="beta-beta-alpha zinc fingers"/>
    <property type="match status" value="1"/>
</dbReference>
<reference evidence="10" key="2">
    <citation type="submission" date="2022-01" db="EMBL/GenBank/DDBJ databases">
        <authorList>
            <person name="Yamashiro T."/>
            <person name="Shiraishi A."/>
            <person name="Satake H."/>
            <person name="Nakayama K."/>
        </authorList>
    </citation>
    <scope>NUCLEOTIDE SEQUENCE</scope>
</reference>
<accession>A0ABQ5BQQ3</accession>
<keyword evidence="4" id="KW-0805">Transcription regulation</keyword>
<dbReference type="SMART" id="SM00614">
    <property type="entry name" value="ZnF_BED"/>
    <property type="match status" value="1"/>
</dbReference>
<dbReference type="InterPro" id="IPR036236">
    <property type="entry name" value="Znf_C2H2_sf"/>
</dbReference>
<keyword evidence="1" id="KW-0479">Metal-binding</keyword>
<gene>
    <name evidence="10" type="ORF">Tco_0875270</name>
</gene>
<feature type="compositionally biased region" description="Polar residues" evidence="8">
    <location>
        <begin position="427"/>
        <end position="439"/>
    </location>
</feature>
<evidence type="ECO:0000256" key="1">
    <source>
        <dbReference type="ARBA" id="ARBA00022723"/>
    </source>
</evidence>
<evidence type="ECO:0000259" key="9">
    <source>
        <dbReference type="PROSITE" id="PS50808"/>
    </source>
</evidence>